<dbReference type="PANTHER" id="PTHR42982">
    <property type="entry name" value="SEC-INDEPENDENT PROTEIN TRANSLOCASE PROTEIN TATA"/>
    <property type="match status" value="1"/>
</dbReference>
<keyword evidence="7 8" id="KW-0472">Membrane</keyword>
<dbReference type="RefSeq" id="WP_147055902.1">
    <property type="nucleotide sequence ID" value="NZ_CP042437.1"/>
</dbReference>
<accession>A0A5B8W329</accession>
<evidence type="ECO:0000256" key="3">
    <source>
        <dbReference type="ARBA" id="ARBA00022692"/>
    </source>
</evidence>
<keyword evidence="2" id="KW-0813">Transport</keyword>
<evidence type="ECO:0000256" key="6">
    <source>
        <dbReference type="ARBA" id="ARBA00023010"/>
    </source>
</evidence>
<evidence type="ECO:0000256" key="5">
    <source>
        <dbReference type="ARBA" id="ARBA00022989"/>
    </source>
</evidence>
<evidence type="ECO:0000256" key="7">
    <source>
        <dbReference type="ARBA" id="ARBA00023136"/>
    </source>
</evidence>
<dbReference type="Gene3D" id="1.20.5.3310">
    <property type="match status" value="1"/>
</dbReference>
<gene>
    <name evidence="9" type="ORF">FSB76_18535</name>
</gene>
<dbReference type="InterPro" id="IPR003369">
    <property type="entry name" value="TatA/B/E"/>
</dbReference>
<reference evidence="9 10" key="1">
    <citation type="journal article" date="2013" name="J. Microbiol.">
        <title>Mucilaginibacter ginsenosidivorax sp. nov., with ginsenoside converting activity isolated from sediment.</title>
        <authorList>
            <person name="Kim J.K."/>
            <person name="Choi T.E."/>
            <person name="Liu Q.M."/>
            <person name="Park H.Y."/>
            <person name="Yi T.H."/>
            <person name="Yoon M.H."/>
            <person name="Kim S.C."/>
            <person name="Im W.T."/>
        </authorList>
    </citation>
    <scope>NUCLEOTIDE SEQUENCE [LARGE SCALE GENOMIC DNA]</scope>
    <source>
        <strain evidence="9 10">KHI28</strain>
    </source>
</reference>
<dbReference type="OrthoDB" id="9812812at2"/>
<comment type="subcellular location">
    <subcellularLocation>
        <location evidence="1">Membrane</location>
        <topology evidence="1">Single-pass membrane protein</topology>
    </subcellularLocation>
</comment>
<proteinExistence type="predicted"/>
<evidence type="ECO:0000313" key="9">
    <source>
        <dbReference type="EMBL" id="QEC77837.1"/>
    </source>
</evidence>
<protein>
    <submittedName>
        <fullName evidence="9">Twin-arginine translocase TatA/TatE family subunit</fullName>
    </submittedName>
</protein>
<dbReference type="Pfam" id="PF02416">
    <property type="entry name" value="TatA_B_E"/>
    <property type="match status" value="1"/>
</dbReference>
<dbReference type="PRINTS" id="PR01506">
    <property type="entry name" value="TATBPROTEIN"/>
</dbReference>
<dbReference type="PANTHER" id="PTHR42982:SF1">
    <property type="entry name" value="SEC-INDEPENDENT PROTEIN TRANSLOCASE PROTEIN TATA"/>
    <property type="match status" value="1"/>
</dbReference>
<dbReference type="Proteomes" id="UP000321362">
    <property type="component" value="Chromosome"/>
</dbReference>
<organism evidence="9 10">
    <name type="scientific">Mucilaginibacter ginsenosidivorax</name>
    <dbReference type="NCBI Taxonomy" id="862126"/>
    <lineage>
        <taxon>Bacteria</taxon>
        <taxon>Pseudomonadati</taxon>
        <taxon>Bacteroidota</taxon>
        <taxon>Sphingobacteriia</taxon>
        <taxon>Sphingobacteriales</taxon>
        <taxon>Sphingobacteriaceae</taxon>
        <taxon>Mucilaginibacter</taxon>
    </lineage>
</organism>
<keyword evidence="3 8" id="KW-0812">Transmembrane</keyword>
<evidence type="ECO:0000256" key="1">
    <source>
        <dbReference type="ARBA" id="ARBA00004167"/>
    </source>
</evidence>
<evidence type="ECO:0000256" key="8">
    <source>
        <dbReference type="SAM" id="Phobius"/>
    </source>
</evidence>
<keyword evidence="10" id="KW-1185">Reference proteome</keyword>
<evidence type="ECO:0000313" key="10">
    <source>
        <dbReference type="Proteomes" id="UP000321362"/>
    </source>
</evidence>
<dbReference type="KEGG" id="mgk:FSB76_18535"/>
<feature type="transmembrane region" description="Helical" evidence="8">
    <location>
        <begin position="6"/>
        <end position="27"/>
    </location>
</feature>
<evidence type="ECO:0000256" key="2">
    <source>
        <dbReference type="ARBA" id="ARBA00022448"/>
    </source>
</evidence>
<dbReference type="AlphaFoldDB" id="A0A5B8W329"/>
<dbReference type="GO" id="GO:0016020">
    <property type="term" value="C:membrane"/>
    <property type="evidence" value="ECO:0007669"/>
    <property type="project" value="UniProtKB-ARBA"/>
</dbReference>
<dbReference type="EMBL" id="CP042437">
    <property type="protein sequence ID" value="QEC77837.1"/>
    <property type="molecule type" value="Genomic_DNA"/>
</dbReference>
<name>A0A5B8W329_9SPHI</name>
<evidence type="ECO:0000256" key="4">
    <source>
        <dbReference type="ARBA" id="ARBA00022927"/>
    </source>
</evidence>
<sequence length="141" mass="15643">MLSTVFLFLNIGTGEMVLILFAALMLFGGEKLPGMARTLGKGLRDFKDASEDVKREINNQINNFQEKPEATKTVEPVIEEHKTPLIEEHSVDETPVAESIEHHPNPVIAENKVPNTIPAAEFHVGTDQETVTESKIDLSKH</sequence>
<dbReference type="GO" id="GO:0015031">
    <property type="term" value="P:protein transport"/>
    <property type="evidence" value="ECO:0007669"/>
    <property type="project" value="UniProtKB-KW"/>
</dbReference>
<keyword evidence="6" id="KW-0811">Translocation</keyword>
<keyword evidence="5 8" id="KW-1133">Transmembrane helix</keyword>
<keyword evidence="4" id="KW-0653">Protein transport</keyword>